<evidence type="ECO:0000313" key="2">
    <source>
        <dbReference type="EMBL" id="QGT50594.1"/>
    </source>
</evidence>
<proteinExistence type="predicted"/>
<gene>
    <name evidence="2" type="ORF">Elusimicrob1349_0640</name>
</gene>
<dbReference type="InterPro" id="IPR037171">
    <property type="entry name" value="NagB/RpiA_transferase-like"/>
</dbReference>
<dbReference type="InterPro" id="IPR003741">
    <property type="entry name" value="LUD_dom"/>
</dbReference>
<dbReference type="EMBL" id="MN577571">
    <property type="protein sequence ID" value="QGT50594.1"/>
    <property type="molecule type" value="Genomic_DNA"/>
</dbReference>
<dbReference type="PANTHER" id="PTHR36179:SF2">
    <property type="entry name" value="LUD DOMAIN-CONTAINING PROTEIN"/>
    <property type="match status" value="1"/>
</dbReference>
<protein>
    <recommendedName>
        <fullName evidence="1">LUD domain-containing protein</fullName>
    </recommendedName>
</protein>
<dbReference type="AlphaFoldDB" id="A0A650ENZ5"/>
<name>A0A650ENZ5_9BACT</name>
<dbReference type="SUPFAM" id="SSF100950">
    <property type="entry name" value="NagB/RpiA/CoA transferase-like"/>
    <property type="match status" value="1"/>
</dbReference>
<dbReference type="PANTHER" id="PTHR36179">
    <property type="entry name" value="LUD_DOM DOMAIN-CONTAINING PROTEIN"/>
    <property type="match status" value="1"/>
</dbReference>
<organism evidence="2">
    <name type="scientific">uncultured Elusimicrobia bacterium</name>
    <dbReference type="NCBI Taxonomy" id="699876"/>
    <lineage>
        <taxon>Bacteria</taxon>
        <taxon>Pseudomonadati</taxon>
        <taxon>Elusimicrobiota</taxon>
        <taxon>Elusimicrobia</taxon>
        <taxon>environmental samples</taxon>
    </lineage>
</organism>
<dbReference type="Pfam" id="PF02589">
    <property type="entry name" value="LUD_dom"/>
    <property type="match status" value="1"/>
</dbReference>
<accession>A0A650ENZ5</accession>
<reference evidence="2" key="1">
    <citation type="journal article" date="2020" name="J. ISSAAS">
        <title>Lactobacilli and other gastrointestinal microbiota of Peromyscus leucopus, reservoir host for agents of Lyme disease and other zoonoses in North America.</title>
        <authorList>
            <person name="Milovic A."/>
            <person name="Bassam K."/>
            <person name="Shao H."/>
            <person name="Chatzistamou I."/>
            <person name="Tufts D.M."/>
            <person name="Diuk-Wasser M."/>
            <person name="Barbour A.G."/>
        </authorList>
    </citation>
    <scope>NUCLEOTIDE SEQUENCE</scope>
    <source>
        <strain evidence="2">LL30</strain>
    </source>
</reference>
<feature type="domain" description="LUD" evidence="1">
    <location>
        <begin position="16"/>
        <end position="208"/>
    </location>
</feature>
<evidence type="ECO:0000259" key="1">
    <source>
        <dbReference type="Pfam" id="PF02589"/>
    </source>
</evidence>
<sequence length="214" mass="23139">MTINPPAVRAQKLGLQLVTALQKRHFEAYFCADEKEALSKALELIPPQDVVSWGGSSSIKEIGILEALSKRNQPVVDRDTASSPLERQELMRRALLCDTFLMGANAVSQDGQLVNIDANGNRTAALMYGPKQVIVFVGINKLAHKLEDAVIRARTVAAPTNAQRFTDNKTPCLMTGACADCTAADSICAHLVITRLCRPAGRIKVIVVGKPLGY</sequence>